<dbReference type="Proteomes" id="UP000018461">
    <property type="component" value="Unassembled WGS sequence"/>
</dbReference>
<protein>
    <recommendedName>
        <fullName evidence="2">Deoxyguanosinetriphosphate triphosphohydrolase-like protein</fullName>
    </recommendedName>
</protein>
<organism evidence="4 5">
    <name type="scientific">Oribacterium parvum ACB1</name>
    <dbReference type="NCBI Taxonomy" id="796943"/>
    <lineage>
        <taxon>Bacteria</taxon>
        <taxon>Bacillati</taxon>
        <taxon>Bacillota</taxon>
        <taxon>Clostridia</taxon>
        <taxon>Lachnospirales</taxon>
        <taxon>Lachnospiraceae</taxon>
        <taxon>Oribacterium</taxon>
    </lineage>
</organism>
<dbReference type="InterPro" id="IPR006674">
    <property type="entry name" value="HD_domain"/>
</dbReference>
<dbReference type="CDD" id="cd00077">
    <property type="entry name" value="HDc"/>
    <property type="match status" value="1"/>
</dbReference>
<dbReference type="Pfam" id="PF13286">
    <property type="entry name" value="HD_assoc"/>
    <property type="match status" value="1"/>
</dbReference>
<dbReference type="Gene3D" id="1.10.3210.10">
    <property type="entry name" value="Hypothetical protein af1432"/>
    <property type="match status" value="1"/>
</dbReference>
<dbReference type="NCBIfam" id="NF002327">
    <property type="entry name" value="PRK01286.1-2"/>
    <property type="match status" value="1"/>
</dbReference>
<keyword evidence="1 2" id="KW-0378">Hydrolase</keyword>
<dbReference type="InterPro" id="IPR051094">
    <property type="entry name" value="Diverse_Catalytic_Enzymes"/>
</dbReference>
<dbReference type="Pfam" id="PF01966">
    <property type="entry name" value="HD"/>
    <property type="match status" value="1"/>
</dbReference>
<dbReference type="InterPro" id="IPR006261">
    <property type="entry name" value="dGTPase"/>
</dbReference>
<comment type="similarity">
    <text evidence="2">Belongs to the dGTPase family. Type 2 subfamily.</text>
</comment>
<dbReference type="InterPro" id="IPR026875">
    <property type="entry name" value="PHydrolase_assoc_dom"/>
</dbReference>
<evidence type="ECO:0000313" key="4">
    <source>
        <dbReference type="EMBL" id="EHL11805.1"/>
    </source>
</evidence>
<dbReference type="EMBL" id="AFZC02000003">
    <property type="protein sequence ID" value="EHL11805.1"/>
    <property type="molecule type" value="Genomic_DNA"/>
</dbReference>
<dbReference type="STRING" id="796943.HMPREF9625_00635"/>
<dbReference type="HOGENOM" id="CLU_028163_1_1_9"/>
<dbReference type="RefSeq" id="WP_009534496.1">
    <property type="nucleotide sequence ID" value="NZ_KE148312.1"/>
</dbReference>
<comment type="caution">
    <text evidence="4">The sequence shown here is derived from an EMBL/GenBank/DDBJ whole genome shotgun (WGS) entry which is preliminary data.</text>
</comment>
<dbReference type="PROSITE" id="PS51831">
    <property type="entry name" value="HD"/>
    <property type="match status" value="1"/>
</dbReference>
<dbReference type="AlphaFoldDB" id="G9WMQ2"/>
<dbReference type="SMART" id="SM00471">
    <property type="entry name" value="HDc"/>
    <property type="match status" value="1"/>
</dbReference>
<evidence type="ECO:0000256" key="2">
    <source>
        <dbReference type="HAMAP-Rule" id="MF_01212"/>
    </source>
</evidence>
<reference evidence="4" key="1">
    <citation type="submission" date="2011-08" db="EMBL/GenBank/DDBJ databases">
        <authorList>
            <consortium name="The Broad Institute Genome Sequencing Platform"/>
            <person name="Earl A."/>
            <person name="Ward D."/>
            <person name="Feldgarden M."/>
            <person name="Gevers D."/>
            <person name="Sizova M."/>
            <person name="Hazen A."/>
            <person name="Epstein S."/>
            <person name="Young S.K."/>
            <person name="Zeng Q."/>
            <person name="Gargeya S."/>
            <person name="Fitzgerald M."/>
            <person name="Haas B."/>
            <person name="Abouelleil A."/>
            <person name="Alvarado L."/>
            <person name="Arachchi H.M."/>
            <person name="Berlin A."/>
            <person name="Brown A."/>
            <person name="Chapman S.B."/>
            <person name="Chen Z."/>
            <person name="Dunbar C."/>
            <person name="Freedman E."/>
            <person name="Gearin G."/>
            <person name="Gellesch M."/>
            <person name="Goldberg J."/>
            <person name="Griggs A."/>
            <person name="Gujja S."/>
            <person name="Heiman D."/>
            <person name="Howarth C."/>
            <person name="Larson L."/>
            <person name="Lui A."/>
            <person name="MacDonald P.J.P."/>
            <person name="Montmayeur A."/>
            <person name="Murphy C."/>
            <person name="Neiman D."/>
            <person name="Pearson M."/>
            <person name="Priest M."/>
            <person name="Roberts A."/>
            <person name="Saif S."/>
            <person name="Shea T."/>
            <person name="Shenoy N."/>
            <person name="Sisk P."/>
            <person name="Stolte C."/>
            <person name="Sykes S."/>
            <person name="Wortman J."/>
            <person name="Nusbaum C."/>
            <person name="Birren B."/>
        </authorList>
    </citation>
    <scope>NUCLEOTIDE SEQUENCE</scope>
    <source>
        <strain evidence="4">ACB1</strain>
    </source>
</reference>
<sequence length="344" mass="40026">MTIREEMEELEKNTLSPYAFLSMNSLGRDFPEEEDDIRTIFQRDRDRILHSKAFRRLKHKTQVFIQPEGDHYRTRLTHTLEVSQIARSIAKALRLNEDLTEAIALGHDLGHTPYGHAGERALNKICSFGFSHVEQSIRVVEVLEKNGRGLNLSKEVRDGILNHRSSGHPKTLEAQAVRLADKIAYLNHDVDDSIRGGIITEEDLPEEFRLVLGRSVKERIDTLIRSVIFSSIGKDSLRMEPAVGEAMQGLRKWMFSHVYKKSEAKEEEWKVEGMLLLLFTFYMEHSEKLTEEYRFLYENSLKDKSISEKEHLERVVCDYISGMTDEYCNHKFMEYYVPKAWAKD</sequence>
<dbReference type="HAMAP" id="MF_01212">
    <property type="entry name" value="dGTPase_type2"/>
    <property type="match status" value="1"/>
</dbReference>
<dbReference type="NCBIfam" id="TIGR01353">
    <property type="entry name" value="dGTP_triPase"/>
    <property type="match status" value="1"/>
</dbReference>
<evidence type="ECO:0000259" key="3">
    <source>
        <dbReference type="PROSITE" id="PS51831"/>
    </source>
</evidence>
<reference evidence="4" key="2">
    <citation type="submission" date="2013-03" db="EMBL/GenBank/DDBJ databases">
        <title>The Genome Sequence of Oribacterium sp. ACB1.</title>
        <authorList>
            <consortium name="The Broad Institute Genomics Platform"/>
            <consortium name="The Broad Institute Genome Sequencing Center for Infectious Disease"/>
            <person name="Earl A."/>
            <person name="Ward D."/>
            <person name="Feldgarden M."/>
            <person name="Gevers D."/>
            <person name="Sizova M."/>
            <person name="Hazen A."/>
            <person name="Epstein S."/>
            <person name="Walker B."/>
            <person name="Young S."/>
            <person name="Zeng Q."/>
            <person name="Gargeya S."/>
            <person name="Fitzgerald M."/>
            <person name="Haas B."/>
            <person name="Abouelleil A."/>
            <person name="Allen A.W."/>
            <person name="Alvarado L."/>
            <person name="Arachchi H.M."/>
            <person name="Berlin A.M."/>
            <person name="Chapman S.B."/>
            <person name="Gainer-Dewar J."/>
            <person name="Goldberg J."/>
            <person name="Griggs A."/>
            <person name="Gujja S."/>
            <person name="Hansen M."/>
            <person name="Howarth C."/>
            <person name="Imamovic A."/>
            <person name="Ireland A."/>
            <person name="Larimer J."/>
            <person name="McCowan C."/>
            <person name="Murphy C."/>
            <person name="Pearson M."/>
            <person name="Poon T.W."/>
            <person name="Priest M."/>
            <person name="Roberts A."/>
            <person name="Saif S."/>
            <person name="Shea T."/>
            <person name="Sisk P."/>
            <person name="Sykes S."/>
            <person name="Wortman J."/>
            <person name="Nusbaum C."/>
            <person name="Birren B."/>
        </authorList>
    </citation>
    <scope>NUCLEOTIDE SEQUENCE [LARGE SCALE GENOMIC DNA]</scope>
    <source>
        <strain evidence="4">ACB1</strain>
    </source>
</reference>
<proteinExistence type="inferred from homology"/>
<feature type="domain" description="HD" evidence="3">
    <location>
        <begin position="75"/>
        <end position="186"/>
    </location>
</feature>
<dbReference type="InterPro" id="IPR003607">
    <property type="entry name" value="HD/PDEase_dom"/>
</dbReference>
<dbReference type="InterPro" id="IPR023023">
    <property type="entry name" value="dNTPase_2"/>
</dbReference>
<dbReference type="PANTHER" id="PTHR35795:SF1">
    <property type="entry name" value="BIS(5'-NUCLEOSYL)-TETRAPHOSPHATASE, SYMMETRICAL"/>
    <property type="match status" value="1"/>
</dbReference>
<keyword evidence="5" id="KW-1185">Reference proteome</keyword>
<dbReference type="PATRIC" id="fig|796943.3.peg.1032"/>
<dbReference type="GO" id="GO:0016793">
    <property type="term" value="F:triphosphoric monoester hydrolase activity"/>
    <property type="evidence" value="ECO:0007669"/>
    <property type="project" value="InterPro"/>
</dbReference>
<evidence type="ECO:0000256" key="1">
    <source>
        <dbReference type="ARBA" id="ARBA00022801"/>
    </source>
</evidence>
<evidence type="ECO:0000313" key="5">
    <source>
        <dbReference type="Proteomes" id="UP000018461"/>
    </source>
</evidence>
<name>G9WMQ2_9FIRM</name>
<gene>
    <name evidence="4" type="ORF">HMPREF9625_00635</name>
</gene>
<dbReference type="PANTHER" id="PTHR35795">
    <property type="entry name" value="SLR1885 PROTEIN"/>
    <property type="match status" value="1"/>
</dbReference>
<accession>G9WMQ2</accession>
<dbReference type="SUPFAM" id="SSF109604">
    <property type="entry name" value="HD-domain/PDEase-like"/>
    <property type="match status" value="1"/>
</dbReference>